<name>A0A4R3UXH0_ROSSA</name>
<feature type="domain" description="HTH tetR-type" evidence="7">
    <location>
        <begin position="34"/>
        <end position="94"/>
    </location>
</feature>
<sequence length="228" mass="25048">MPTPSSSKPRARSAPAAVRPDVAPKKAPTQSRAVETYERILATAAALLGEVGIERLSTNLICKRLGLTPPALYQYFPNKYAILHELGQRLMLRQNELLEPWATPATMALPEARFARSMAEMFLETVRLTEQMPAGVWVTRALRAVPSLQDVRNRSHDQVTELLLGAFLAAHPAVDAARARLCIRLAIDALYAAQELLFDDPTQLPEAVADVMSEMVAGQLARLRRSAA</sequence>
<dbReference type="InterPro" id="IPR009057">
    <property type="entry name" value="Homeodomain-like_sf"/>
</dbReference>
<evidence type="ECO:0000256" key="1">
    <source>
        <dbReference type="ARBA" id="ARBA00022491"/>
    </source>
</evidence>
<evidence type="ECO:0000256" key="6">
    <source>
        <dbReference type="SAM" id="MobiDB-lite"/>
    </source>
</evidence>
<dbReference type="InterPro" id="IPR001647">
    <property type="entry name" value="HTH_TetR"/>
</dbReference>
<dbReference type="Pfam" id="PF00440">
    <property type="entry name" value="TetR_N"/>
    <property type="match status" value="1"/>
</dbReference>
<dbReference type="PROSITE" id="PS01081">
    <property type="entry name" value="HTH_TETR_1"/>
    <property type="match status" value="1"/>
</dbReference>
<dbReference type="PANTHER" id="PTHR30055">
    <property type="entry name" value="HTH-TYPE TRANSCRIPTIONAL REGULATOR RUTR"/>
    <property type="match status" value="1"/>
</dbReference>
<keyword evidence="2" id="KW-0805">Transcription regulation</keyword>
<dbReference type="Gene3D" id="1.10.357.10">
    <property type="entry name" value="Tetracycline Repressor, domain 2"/>
    <property type="match status" value="1"/>
</dbReference>
<dbReference type="PROSITE" id="PS50977">
    <property type="entry name" value="HTH_TETR_2"/>
    <property type="match status" value="1"/>
</dbReference>
<accession>A0A4R3UXH0</accession>
<evidence type="ECO:0000256" key="3">
    <source>
        <dbReference type="ARBA" id="ARBA00023125"/>
    </source>
</evidence>
<dbReference type="InterPro" id="IPR023772">
    <property type="entry name" value="DNA-bd_HTH_TetR-type_CS"/>
</dbReference>
<comment type="caution">
    <text evidence="8">The sequence shown here is derived from an EMBL/GenBank/DDBJ whole genome shotgun (WGS) entry which is preliminary data.</text>
</comment>
<organism evidence="8 9">
    <name type="scientific">Roseateles saccharophilus</name>
    <name type="common">Pseudomonas saccharophila</name>
    <dbReference type="NCBI Taxonomy" id="304"/>
    <lineage>
        <taxon>Bacteria</taxon>
        <taxon>Pseudomonadati</taxon>
        <taxon>Pseudomonadota</taxon>
        <taxon>Betaproteobacteria</taxon>
        <taxon>Burkholderiales</taxon>
        <taxon>Sphaerotilaceae</taxon>
        <taxon>Roseateles</taxon>
    </lineage>
</organism>
<feature type="DNA-binding region" description="H-T-H motif" evidence="5">
    <location>
        <begin position="57"/>
        <end position="76"/>
    </location>
</feature>
<dbReference type="Proteomes" id="UP000295110">
    <property type="component" value="Unassembled WGS sequence"/>
</dbReference>
<evidence type="ECO:0000313" key="9">
    <source>
        <dbReference type="Proteomes" id="UP000295110"/>
    </source>
</evidence>
<dbReference type="PRINTS" id="PR00455">
    <property type="entry name" value="HTHTETR"/>
</dbReference>
<dbReference type="AlphaFoldDB" id="A0A4R3UXH0"/>
<gene>
    <name evidence="8" type="ORF">EV671_101550</name>
</gene>
<dbReference type="InterPro" id="IPR050109">
    <property type="entry name" value="HTH-type_TetR-like_transc_reg"/>
</dbReference>
<dbReference type="PANTHER" id="PTHR30055:SF234">
    <property type="entry name" value="HTH-TYPE TRANSCRIPTIONAL REGULATOR BETI"/>
    <property type="match status" value="1"/>
</dbReference>
<keyword evidence="9" id="KW-1185">Reference proteome</keyword>
<dbReference type="SUPFAM" id="SSF46689">
    <property type="entry name" value="Homeodomain-like"/>
    <property type="match status" value="1"/>
</dbReference>
<feature type="region of interest" description="Disordered" evidence="6">
    <location>
        <begin position="1"/>
        <end position="30"/>
    </location>
</feature>
<keyword evidence="4" id="KW-0804">Transcription</keyword>
<evidence type="ECO:0000313" key="8">
    <source>
        <dbReference type="EMBL" id="TCU95358.1"/>
    </source>
</evidence>
<evidence type="ECO:0000259" key="7">
    <source>
        <dbReference type="PROSITE" id="PS50977"/>
    </source>
</evidence>
<evidence type="ECO:0000256" key="4">
    <source>
        <dbReference type="ARBA" id="ARBA00023163"/>
    </source>
</evidence>
<dbReference type="RefSeq" id="WP_132572512.1">
    <property type="nucleotide sequence ID" value="NZ_CBCSGL010000018.1"/>
</dbReference>
<keyword evidence="1" id="KW-0678">Repressor</keyword>
<dbReference type="EMBL" id="SMBU01000015">
    <property type="protein sequence ID" value="TCU95358.1"/>
    <property type="molecule type" value="Genomic_DNA"/>
</dbReference>
<dbReference type="GO" id="GO:0000976">
    <property type="term" value="F:transcription cis-regulatory region binding"/>
    <property type="evidence" value="ECO:0007669"/>
    <property type="project" value="TreeGrafter"/>
</dbReference>
<dbReference type="OrthoDB" id="5293507at2"/>
<dbReference type="GO" id="GO:0003700">
    <property type="term" value="F:DNA-binding transcription factor activity"/>
    <property type="evidence" value="ECO:0007669"/>
    <property type="project" value="TreeGrafter"/>
</dbReference>
<feature type="compositionally biased region" description="Low complexity" evidence="6">
    <location>
        <begin position="1"/>
        <end position="28"/>
    </location>
</feature>
<evidence type="ECO:0000256" key="2">
    <source>
        <dbReference type="ARBA" id="ARBA00023015"/>
    </source>
</evidence>
<proteinExistence type="predicted"/>
<keyword evidence="3 5" id="KW-0238">DNA-binding</keyword>
<protein>
    <submittedName>
        <fullName evidence="8">TetR family transcriptional regulator</fullName>
    </submittedName>
</protein>
<reference evidence="8 9" key="1">
    <citation type="submission" date="2019-03" db="EMBL/GenBank/DDBJ databases">
        <title>Genomic Encyclopedia of Type Strains, Phase IV (KMG-IV): sequencing the most valuable type-strain genomes for metagenomic binning, comparative biology and taxonomic classification.</title>
        <authorList>
            <person name="Goeker M."/>
        </authorList>
    </citation>
    <scope>NUCLEOTIDE SEQUENCE [LARGE SCALE GENOMIC DNA]</scope>
    <source>
        <strain evidence="8 9">DSM 654</strain>
    </source>
</reference>
<evidence type="ECO:0000256" key="5">
    <source>
        <dbReference type="PROSITE-ProRule" id="PRU00335"/>
    </source>
</evidence>